<reference evidence="1 2" key="1">
    <citation type="submission" date="2021-07" db="EMBL/GenBank/DDBJ databases">
        <authorList>
            <person name="Palmer J.M."/>
        </authorList>
    </citation>
    <scope>NUCLEOTIDE SEQUENCE [LARGE SCALE GENOMIC DNA]</scope>
    <source>
        <strain evidence="1 2">AT_MEX2019</strain>
        <tissue evidence="1">Muscle</tissue>
    </source>
</reference>
<keyword evidence="2" id="KW-1185">Reference proteome</keyword>
<dbReference type="EMBL" id="JAHUTI010010604">
    <property type="protein sequence ID" value="MED6235585.1"/>
    <property type="molecule type" value="Genomic_DNA"/>
</dbReference>
<accession>A0ABU7ADG6</accession>
<gene>
    <name evidence="1" type="ORF">ATANTOWER_029564</name>
</gene>
<evidence type="ECO:0000313" key="1">
    <source>
        <dbReference type="EMBL" id="MED6235585.1"/>
    </source>
</evidence>
<protein>
    <recommendedName>
        <fullName evidence="3">Secreted protein</fullName>
    </recommendedName>
</protein>
<organism evidence="1 2">
    <name type="scientific">Ataeniobius toweri</name>
    <dbReference type="NCBI Taxonomy" id="208326"/>
    <lineage>
        <taxon>Eukaryota</taxon>
        <taxon>Metazoa</taxon>
        <taxon>Chordata</taxon>
        <taxon>Craniata</taxon>
        <taxon>Vertebrata</taxon>
        <taxon>Euteleostomi</taxon>
        <taxon>Actinopterygii</taxon>
        <taxon>Neopterygii</taxon>
        <taxon>Teleostei</taxon>
        <taxon>Neoteleostei</taxon>
        <taxon>Acanthomorphata</taxon>
        <taxon>Ovalentaria</taxon>
        <taxon>Atherinomorphae</taxon>
        <taxon>Cyprinodontiformes</taxon>
        <taxon>Goodeidae</taxon>
        <taxon>Ataeniobius</taxon>
    </lineage>
</organism>
<sequence>MLPLPLMIAYAADTWMPSVVISYGGRRCQTTLNLTEKLNQHYLIAHPLLQHLRKHPLQRQTPPLVYYQLVLRKHNRKTYFTVGNVSMNSRFLQNEITCVRKEAVF</sequence>
<comment type="caution">
    <text evidence="1">The sequence shown here is derived from an EMBL/GenBank/DDBJ whole genome shotgun (WGS) entry which is preliminary data.</text>
</comment>
<evidence type="ECO:0000313" key="2">
    <source>
        <dbReference type="Proteomes" id="UP001345963"/>
    </source>
</evidence>
<proteinExistence type="predicted"/>
<evidence type="ECO:0008006" key="3">
    <source>
        <dbReference type="Google" id="ProtNLM"/>
    </source>
</evidence>
<name>A0ABU7ADG6_9TELE</name>
<dbReference type="Proteomes" id="UP001345963">
    <property type="component" value="Unassembled WGS sequence"/>
</dbReference>